<dbReference type="AlphaFoldDB" id="W2T788"/>
<organism evidence="1 2">
    <name type="scientific">Necator americanus</name>
    <name type="common">Human hookworm</name>
    <dbReference type="NCBI Taxonomy" id="51031"/>
    <lineage>
        <taxon>Eukaryota</taxon>
        <taxon>Metazoa</taxon>
        <taxon>Ecdysozoa</taxon>
        <taxon>Nematoda</taxon>
        <taxon>Chromadorea</taxon>
        <taxon>Rhabditida</taxon>
        <taxon>Rhabditina</taxon>
        <taxon>Rhabditomorpha</taxon>
        <taxon>Strongyloidea</taxon>
        <taxon>Ancylostomatidae</taxon>
        <taxon>Bunostominae</taxon>
        <taxon>Necator</taxon>
    </lineage>
</organism>
<name>W2T788_NECAM</name>
<keyword evidence="2" id="KW-1185">Reference proteome</keyword>
<dbReference type="KEGG" id="nai:NECAME_03163"/>
<evidence type="ECO:0000313" key="2">
    <source>
        <dbReference type="Proteomes" id="UP000053676"/>
    </source>
</evidence>
<proteinExistence type="predicted"/>
<accession>W2T788</accession>
<reference evidence="2" key="1">
    <citation type="journal article" date="2014" name="Nat. Genet.">
        <title>Genome of the human hookworm Necator americanus.</title>
        <authorList>
            <person name="Tang Y.T."/>
            <person name="Gao X."/>
            <person name="Rosa B.A."/>
            <person name="Abubucker S."/>
            <person name="Hallsworth-Pepin K."/>
            <person name="Martin J."/>
            <person name="Tyagi R."/>
            <person name="Heizer E."/>
            <person name="Zhang X."/>
            <person name="Bhonagiri-Palsikar V."/>
            <person name="Minx P."/>
            <person name="Warren W.C."/>
            <person name="Wang Q."/>
            <person name="Zhan B."/>
            <person name="Hotez P.J."/>
            <person name="Sternberg P.W."/>
            <person name="Dougall A."/>
            <person name="Gaze S.T."/>
            <person name="Mulvenna J."/>
            <person name="Sotillo J."/>
            <person name="Ranganathan S."/>
            <person name="Rabelo E.M."/>
            <person name="Wilson R.K."/>
            <person name="Felgner P.L."/>
            <person name="Bethony J."/>
            <person name="Hawdon J.M."/>
            <person name="Gasser R.B."/>
            <person name="Loukas A."/>
            <person name="Mitreva M."/>
        </authorList>
    </citation>
    <scope>NUCLEOTIDE SEQUENCE [LARGE SCALE GENOMIC DNA]</scope>
</reference>
<protein>
    <submittedName>
        <fullName evidence="1">Uncharacterized protein</fullName>
    </submittedName>
</protein>
<gene>
    <name evidence="1" type="ORF">NECAME_03163</name>
</gene>
<dbReference type="Proteomes" id="UP000053676">
    <property type="component" value="Unassembled WGS sequence"/>
</dbReference>
<evidence type="ECO:0000313" key="1">
    <source>
        <dbReference type="EMBL" id="ETN77499.1"/>
    </source>
</evidence>
<dbReference type="EMBL" id="KI660167">
    <property type="protein sequence ID" value="ETN77499.1"/>
    <property type="molecule type" value="Genomic_DNA"/>
</dbReference>
<sequence>MFILHETNATSPYPENGAQTMRLPTPKLRLEEHSFLFPQMQEYLTLSQLVFMCARANLSLAASRRTAVQAASYCSSRCGQIKTIPEADRRLAAVGSHPGKATVIPSR</sequence>